<dbReference type="InterPro" id="IPR016166">
    <property type="entry name" value="FAD-bd_PCMH"/>
</dbReference>
<dbReference type="InterPro" id="IPR016167">
    <property type="entry name" value="FAD-bd_PCMH_sub1"/>
</dbReference>
<comment type="similarity">
    <text evidence="2">Belongs to the oxygen-dependent FAD-linked oxidoreductase family.</text>
</comment>
<feature type="compositionally biased region" description="Low complexity" evidence="6">
    <location>
        <begin position="1"/>
        <end position="14"/>
    </location>
</feature>
<dbReference type="InterPro" id="IPR036318">
    <property type="entry name" value="FAD-bd_PCMH-like_sf"/>
</dbReference>
<dbReference type="Pfam" id="PF01565">
    <property type="entry name" value="FAD_binding_4"/>
    <property type="match status" value="1"/>
</dbReference>
<proteinExistence type="inferred from homology"/>
<evidence type="ECO:0000259" key="7">
    <source>
        <dbReference type="PROSITE" id="PS51387"/>
    </source>
</evidence>
<keyword evidence="4" id="KW-0274">FAD</keyword>
<dbReference type="Pfam" id="PF08031">
    <property type="entry name" value="BBE"/>
    <property type="match status" value="1"/>
</dbReference>
<dbReference type="AlphaFoldDB" id="A0AAN6GQN6"/>
<evidence type="ECO:0000256" key="4">
    <source>
        <dbReference type="ARBA" id="ARBA00022827"/>
    </source>
</evidence>
<keyword evidence="3" id="KW-0285">Flavoprotein</keyword>
<dbReference type="Proteomes" id="UP001176517">
    <property type="component" value="Unassembled WGS sequence"/>
</dbReference>
<dbReference type="EMBL" id="JAPDMZ010000071">
    <property type="protein sequence ID" value="KAK0551835.1"/>
    <property type="molecule type" value="Genomic_DNA"/>
</dbReference>
<evidence type="ECO:0000256" key="3">
    <source>
        <dbReference type="ARBA" id="ARBA00022630"/>
    </source>
</evidence>
<dbReference type="Gene3D" id="3.30.465.10">
    <property type="match status" value="1"/>
</dbReference>
<dbReference type="Gene3D" id="3.30.43.10">
    <property type="entry name" value="Uridine Diphospho-n-acetylenolpyruvylglucosamine Reductase, domain 2"/>
    <property type="match status" value="1"/>
</dbReference>
<evidence type="ECO:0000313" key="8">
    <source>
        <dbReference type="EMBL" id="KAK0551835.1"/>
    </source>
</evidence>
<feature type="region of interest" description="Disordered" evidence="6">
    <location>
        <begin position="659"/>
        <end position="680"/>
    </location>
</feature>
<dbReference type="PROSITE" id="PS51387">
    <property type="entry name" value="FAD_PCMH"/>
    <property type="match status" value="1"/>
</dbReference>
<protein>
    <recommendedName>
        <fullName evidence="7">FAD-binding PCMH-type domain-containing protein</fullName>
    </recommendedName>
</protein>
<name>A0AAN6GQN6_9BASI</name>
<feature type="region of interest" description="Disordered" evidence="6">
    <location>
        <begin position="1"/>
        <end position="20"/>
    </location>
</feature>
<dbReference type="PANTHER" id="PTHR42973:SF39">
    <property type="entry name" value="FAD-BINDING PCMH-TYPE DOMAIN-CONTAINING PROTEIN"/>
    <property type="match status" value="1"/>
</dbReference>
<evidence type="ECO:0000256" key="2">
    <source>
        <dbReference type="ARBA" id="ARBA00005466"/>
    </source>
</evidence>
<feature type="domain" description="FAD-binding PCMH-type" evidence="7">
    <location>
        <begin position="158"/>
        <end position="333"/>
    </location>
</feature>
<dbReference type="PANTHER" id="PTHR42973">
    <property type="entry name" value="BINDING OXIDOREDUCTASE, PUTATIVE (AFU_ORTHOLOGUE AFUA_1G17690)-RELATED"/>
    <property type="match status" value="1"/>
</dbReference>
<dbReference type="GO" id="GO:0071949">
    <property type="term" value="F:FAD binding"/>
    <property type="evidence" value="ECO:0007669"/>
    <property type="project" value="InterPro"/>
</dbReference>
<comment type="caution">
    <text evidence="8">The sequence shown here is derived from an EMBL/GenBank/DDBJ whole genome shotgun (WGS) entry which is preliminary data.</text>
</comment>
<dbReference type="SUPFAM" id="SSF56176">
    <property type="entry name" value="FAD-binding/transporter-associated domain-like"/>
    <property type="match status" value="1"/>
</dbReference>
<accession>A0AAN6GQN6</accession>
<organism evidence="8 9">
    <name type="scientific">Tilletia horrida</name>
    <dbReference type="NCBI Taxonomy" id="155126"/>
    <lineage>
        <taxon>Eukaryota</taxon>
        <taxon>Fungi</taxon>
        <taxon>Dikarya</taxon>
        <taxon>Basidiomycota</taxon>
        <taxon>Ustilaginomycotina</taxon>
        <taxon>Exobasidiomycetes</taxon>
        <taxon>Tilletiales</taxon>
        <taxon>Tilletiaceae</taxon>
        <taxon>Tilletia</taxon>
    </lineage>
</organism>
<evidence type="ECO:0000256" key="6">
    <source>
        <dbReference type="SAM" id="MobiDB-lite"/>
    </source>
</evidence>
<evidence type="ECO:0000256" key="1">
    <source>
        <dbReference type="ARBA" id="ARBA00001974"/>
    </source>
</evidence>
<keyword evidence="5" id="KW-0560">Oxidoreductase</keyword>
<dbReference type="InterPro" id="IPR016169">
    <property type="entry name" value="FAD-bd_PCMH_sub2"/>
</dbReference>
<reference evidence="8" key="1">
    <citation type="journal article" date="2023" name="PhytoFront">
        <title>Draft Genome Resources of Seven Strains of Tilletia horrida, Causal Agent of Kernel Smut of Rice.</title>
        <authorList>
            <person name="Khanal S."/>
            <person name="Antony Babu S."/>
            <person name="Zhou X.G."/>
        </authorList>
    </citation>
    <scope>NUCLEOTIDE SEQUENCE</scope>
    <source>
        <strain evidence="8">TX6</strain>
    </source>
</reference>
<sequence length="680" mass="74574">MSSSSIPSRRNTSTSKRRRTAAGLPLLATTLFLLLLTLTTTVTTATPISDSLAQRAARRYADFDGPLPPIARSHPLPPTHTSADAFQLTPEIEALKHQTLVQRQAKHLTDDELPPLQVPESIKTSPGLIPCIYNMGVKIVTPVSKEFWNSAQSDNLNYHYLPLAVAYPNSTRQVSHCVRCAAQHGHAAVAARSGGHSFSGSGSGGQDGNLVIDLGALNKVTLSDIGVRDAFIEPGARLGDVVKELWAQGKRAMTHGTCPTVGVGGHALCGGFGPLSRAWGLAADAILHLDVILADGSFALVNPVEHRELLWGMRGAGNHFAIVTRFTFRTQDVSNKNLTYIEHNWADSIKGPRDFAKFLDGMTAWSSRKDFPAELGYHLQIVPTMSRDERAKGIVSVKLRANYIGPSQAAEMVFSSLWPELRSRGGETLATPDRGSKMEEMTWLQIMEEWDDFGAPGDKLNTAKERLEHNNYVPKTTLIRTNPAAPASAGPSVGKQIPLEVWEAWAKFLYEGAETNAGAGRWSWNVFMEMFGGHNAFHLKPEVRDLSSVPFLDGMWLIQQTVGTWPGSVVDPPGKTWVRKMHEILNTALDKAQITKSSYGCYQDADLENWVEEYHGKGVARDRLYRLKDQYDPFNLFRGAQHLGSKAEREAKKAAAVSAAASNKEGGQVSWTHDIHPLPR</sequence>
<dbReference type="Gene3D" id="3.40.462.20">
    <property type="match status" value="1"/>
</dbReference>
<dbReference type="GO" id="GO:0016491">
    <property type="term" value="F:oxidoreductase activity"/>
    <property type="evidence" value="ECO:0007669"/>
    <property type="project" value="UniProtKB-KW"/>
</dbReference>
<dbReference type="InterPro" id="IPR012951">
    <property type="entry name" value="BBE"/>
</dbReference>
<keyword evidence="9" id="KW-1185">Reference proteome</keyword>
<comment type="cofactor">
    <cofactor evidence="1">
        <name>FAD</name>
        <dbReference type="ChEBI" id="CHEBI:57692"/>
    </cofactor>
</comment>
<evidence type="ECO:0000313" key="9">
    <source>
        <dbReference type="Proteomes" id="UP001176517"/>
    </source>
</evidence>
<evidence type="ECO:0000256" key="5">
    <source>
        <dbReference type="ARBA" id="ARBA00023002"/>
    </source>
</evidence>
<dbReference type="InterPro" id="IPR006094">
    <property type="entry name" value="Oxid_FAD_bind_N"/>
</dbReference>
<gene>
    <name evidence="8" type="ORF">OC846_003121</name>
</gene>
<dbReference type="InterPro" id="IPR050416">
    <property type="entry name" value="FAD-linked_Oxidoreductase"/>
</dbReference>